<accession>A0A6M3L727</accession>
<reference evidence="1" key="1">
    <citation type="submission" date="2020-03" db="EMBL/GenBank/DDBJ databases">
        <title>The deep terrestrial virosphere.</title>
        <authorList>
            <person name="Holmfeldt K."/>
            <person name="Nilsson E."/>
            <person name="Simone D."/>
            <person name="Lopez-Fernandez M."/>
            <person name="Wu X."/>
            <person name="de Brujin I."/>
            <person name="Lundin D."/>
            <person name="Andersson A."/>
            <person name="Bertilsson S."/>
            <person name="Dopson M."/>
        </authorList>
    </citation>
    <scope>NUCLEOTIDE SEQUENCE</scope>
    <source>
        <strain evidence="1">MM415B03583</strain>
    </source>
</reference>
<proteinExistence type="predicted"/>
<name>A0A6M3L727_9ZZZZ</name>
<protein>
    <submittedName>
        <fullName evidence="1">Uncharacterized protein</fullName>
    </submittedName>
</protein>
<dbReference type="AlphaFoldDB" id="A0A6M3L727"/>
<evidence type="ECO:0000313" key="1">
    <source>
        <dbReference type="EMBL" id="QJA90747.1"/>
    </source>
</evidence>
<dbReference type="EMBL" id="MT142934">
    <property type="protein sequence ID" value="QJA90747.1"/>
    <property type="molecule type" value="Genomic_DNA"/>
</dbReference>
<organism evidence="1">
    <name type="scientific">viral metagenome</name>
    <dbReference type="NCBI Taxonomy" id="1070528"/>
    <lineage>
        <taxon>unclassified sequences</taxon>
        <taxon>metagenomes</taxon>
        <taxon>organismal metagenomes</taxon>
    </lineage>
</organism>
<sequence length="236" mass="24895">MTRAGKWTNVFVDGYAITSYSHSVEMTIEYDTEDGSAFEQDKNYTSLQGDGSATIDGYLSADVISALQTISGGKVITIPLGNNATPAIGDPAFMMNGCQGNYKVNSPKGGLQAANAAFKQANDAVWGVLLAKETGISADGNSTSVDQTAQTTAGGVGHCHITGVSASDTVTVYIEDSANNSDWATLITFTLDGSTVDGERVATTATETVDRYVRARWDVTGTDIDFDIVVSFKRNQ</sequence>
<gene>
    <name evidence="1" type="ORF">MM415B03583_0007</name>
</gene>